<feature type="region of interest" description="Disordered" evidence="1">
    <location>
        <begin position="408"/>
        <end position="470"/>
    </location>
</feature>
<dbReference type="GO" id="GO:0016301">
    <property type="term" value="F:kinase activity"/>
    <property type="evidence" value="ECO:0007669"/>
    <property type="project" value="UniProtKB-KW"/>
</dbReference>
<dbReference type="InterPro" id="IPR014867">
    <property type="entry name" value="Spore_coat_CotH_CotH2/3/7"/>
</dbReference>
<feature type="region of interest" description="Disordered" evidence="1">
    <location>
        <begin position="484"/>
        <end position="565"/>
    </location>
</feature>
<dbReference type="Pfam" id="PF08757">
    <property type="entry name" value="CotH"/>
    <property type="match status" value="1"/>
</dbReference>
<evidence type="ECO:0000313" key="4">
    <source>
        <dbReference type="Proteomes" id="UP000726170"/>
    </source>
</evidence>
<feature type="compositionally biased region" description="Acidic residues" evidence="1">
    <location>
        <begin position="409"/>
        <end position="418"/>
    </location>
</feature>
<name>A0ABS6EH97_9CLOT</name>
<accession>A0ABS6EH97</accession>
<dbReference type="PANTHER" id="PTHR40050">
    <property type="entry name" value="INNER SPORE COAT PROTEIN H"/>
    <property type="match status" value="1"/>
</dbReference>
<sequence length="598" mass="67682">MNKNFKIYTICFVLFCTILAISKFIPNFGEDTSNKSKTNIETGLTQEEKDEKIKSEIFSKDKVVDLNITINEEDFQDMKDNAMKEEFKVASINYNGYEFDNVGIRTKGNSSLSQVAGSDSDRYSFKIDFEKYIDNQNFYGITKINLNNCISDASYMREFLTYEMMEEMGIPTPRYSYVNIYVNGELWGLYLAVEQINESFINNNFEITNGNLYKPDGAGSDLVWKGEDGDYSGISLKTNEKENDNSKLYAMMKALNEGKDLDKYLNVDEILKYFGVSTVVSNFDSYQGSMKHNYYLYEENGVFSILPWDFNMSFAGFNNGGSKDQMITNLIDEPTMGKLSDRPLIAKLLEVPEYKEKYHEYIKELVEGYLSKENFSNRINELSNLISSYVEKDPTKFYTFEEFQKAISEEEVTEDDERPTDKPASTDNQMSKDKAVSVDESKSADNKKAADDKSEPNKKGMMGGGVQLQPFVEKRVENVKKQLSGEIPSYDEGNGMGIQDMGGPKGADFAPNNIPKDGQMPQGNGQRPEGQQIPQRDGQREKGQQMPGNLPNMGGQGNRFPEDRGDNINTTDLIINGIGLGVMLLTVAVISIRRRTRI</sequence>
<evidence type="ECO:0000256" key="1">
    <source>
        <dbReference type="SAM" id="MobiDB-lite"/>
    </source>
</evidence>
<organism evidence="3 4">
    <name type="scientific">Clostridium mobile</name>
    <dbReference type="NCBI Taxonomy" id="2841512"/>
    <lineage>
        <taxon>Bacteria</taxon>
        <taxon>Bacillati</taxon>
        <taxon>Bacillota</taxon>
        <taxon>Clostridia</taxon>
        <taxon>Eubacteriales</taxon>
        <taxon>Clostridiaceae</taxon>
        <taxon>Clostridium</taxon>
    </lineage>
</organism>
<dbReference type="PANTHER" id="PTHR40050:SF1">
    <property type="entry name" value="INNER SPORE COAT PROTEIN H"/>
    <property type="match status" value="1"/>
</dbReference>
<keyword evidence="2" id="KW-1133">Transmembrane helix</keyword>
<comment type="caution">
    <text evidence="3">The sequence shown here is derived from an EMBL/GenBank/DDBJ whole genome shotgun (WGS) entry which is preliminary data.</text>
</comment>
<keyword evidence="4" id="KW-1185">Reference proteome</keyword>
<reference evidence="3 4" key="1">
    <citation type="submission" date="2021-06" db="EMBL/GenBank/DDBJ databases">
        <authorList>
            <person name="Sun Q."/>
            <person name="Li D."/>
        </authorList>
    </citation>
    <scope>NUCLEOTIDE SEQUENCE [LARGE SCALE GENOMIC DNA]</scope>
    <source>
        <strain evidence="3 4">MSJ-11</strain>
    </source>
</reference>
<keyword evidence="2" id="KW-0812">Transmembrane</keyword>
<feature type="transmembrane region" description="Helical" evidence="2">
    <location>
        <begin position="573"/>
        <end position="592"/>
    </location>
</feature>
<feature type="transmembrane region" description="Helical" evidence="2">
    <location>
        <begin position="7"/>
        <end position="25"/>
    </location>
</feature>
<proteinExistence type="predicted"/>
<keyword evidence="3" id="KW-0808">Transferase</keyword>
<keyword evidence="3" id="KW-0418">Kinase</keyword>
<dbReference type="EMBL" id="JAHLQF010000002">
    <property type="protein sequence ID" value="MBU5484593.1"/>
    <property type="molecule type" value="Genomic_DNA"/>
</dbReference>
<protein>
    <submittedName>
        <fullName evidence="3">CotH kinase family protein</fullName>
    </submittedName>
</protein>
<feature type="compositionally biased region" description="Basic and acidic residues" evidence="1">
    <location>
        <begin position="430"/>
        <end position="458"/>
    </location>
</feature>
<keyword evidence="2" id="KW-0472">Membrane</keyword>
<evidence type="ECO:0000256" key="2">
    <source>
        <dbReference type="SAM" id="Phobius"/>
    </source>
</evidence>
<gene>
    <name evidence="3" type="ORF">KQI86_09645</name>
</gene>
<evidence type="ECO:0000313" key="3">
    <source>
        <dbReference type="EMBL" id="MBU5484593.1"/>
    </source>
</evidence>
<dbReference type="Proteomes" id="UP000726170">
    <property type="component" value="Unassembled WGS sequence"/>
</dbReference>
<dbReference type="RefSeq" id="WP_216439062.1">
    <property type="nucleotide sequence ID" value="NZ_JAHLQF010000002.1"/>
</dbReference>